<dbReference type="Pfam" id="PF25137">
    <property type="entry name" value="ADH_Fe_C"/>
    <property type="match status" value="1"/>
</dbReference>
<feature type="non-terminal residue" evidence="6">
    <location>
        <position position="1"/>
    </location>
</feature>
<dbReference type="PANTHER" id="PTHR11496:SF102">
    <property type="entry name" value="ALCOHOL DEHYDROGENASE 4"/>
    <property type="match status" value="1"/>
</dbReference>
<accession>X1PDF2</accession>
<keyword evidence="2" id="KW-0560">Oxidoreductase</keyword>
<evidence type="ECO:0000259" key="5">
    <source>
        <dbReference type="Pfam" id="PF25137"/>
    </source>
</evidence>
<dbReference type="Pfam" id="PF00465">
    <property type="entry name" value="Fe-ADH"/>
    <property type="match status" value="1"/>
</dbReference>
<keyword evidence="3" id="KW-0520">NAD</keyword>
<dbReference type="Gene3D" id="1.20.1090.10">
    <property type="entry name" value="Dehydroquinate synthase-like - alpha domain"/>
    <property type="match status" value="1"/>
</dbReference>
<dbReference type="CDD" id="cd08551">
    <property type="entry name" value="Fe-ADH"/>
    <property type="match status" value="1"/>
</dbReference>
<feature type="domain" description="Alcohol dehydrogenase iron-type/glycerol dehydrogenase GldA" evidence="4">
    <location>
        <begin position="6"/>
        <end position="174"/>
    </location>
</feature>
<gene>
    <name evidence="6" type="ORF">S06H3_54893</name>
</gene>
<organism evidence="6">
    <name type="scientific">marine sediment metagenome</name>
    <dbReference type="NCBI Taxonomy" id="412755"/>
    <lineage>
        <taxon>unclassified sequences</taxon>
        <taxon>metagenomes</taxon>
        <taxon>ecological metagenomes</taxon>
    </lineage>
</organism>
<evidence type="ECO:0000313" key="6">
    <source>
        <dbReference type="EMBL" id="GAI54352.1"/>
    </source>
</evidence>
<dbReference type="InterPro" id="IPR001670">
    <property type="entry name" value="ADH_Fe/GldA"/>
</dbReference>
<feature type="non-terminal residue" evidence="6">
    <location>
        <position position="238"/>
    </location>
</feature>
<evidence type="ECO:0000256" key="3">
    <source>
        <dbReference type="ARBA" id="ARBA00023027"/>
    </source>
</evidence>
<dbReference type="FunFam" id="3.40.50.1970:FF:000003">
    <property type="entry name" value="Alcohol dehydrogenase, iron-containing"/>
    <property type="match status" value="1"/>
</dbReference>
<evidence type="ECO:0000256" key="2">
    <source>
        <dbReference type="ARBA" id="ARBA00023002"/>
    </source>
</evidence>
<feature type="domain" description="Fe-containing alcohol dehydrogenase-like C-terminal" evidence="5">
    <location>
        <begin position="185"/>
        <end position="237"/>
    </location>
</feature>
<dbReference type="InterPro" id="IPR018211">
    <property type="entry name" value="ADH_Fe_CS"/>
</dbReference>
<proteinExistence type="inferred from homology"/>
<evidence type="ECO:0000259" key="4">
    <source>
        <dbReference type="Pfam" id="PF00465"/>
    </source>
</evidence>
<comment type="caution">
    <text evidence="6">The sequence shown here is derived from an EMBL/GenBank/DDBJ whole genome shotgun (WGS) entry which is preliminary data.</text>
</comment>
<protein>
    <submittedName>
        <fullName evidence="6">Uncharacterized protein</fullName>
    </submittedName>
</protein>
<comment type="similarity">
    <text evidence="1">Belongs to the iron-containing alcohol dehydrogenase family.</text>
</comment>
<sequence length="238" mass="25032">SVFYSPTRIIFGEGSLKRVGEEARKFGEKVLIVTGKSSSKKAGSLDEVVNSLTSQNLQVEVFNKVEPDPSVETVEEGAKVAKKCAVDVVIGLGGGSAMDAAKGIALLMTNKGSITDYFGTDKLKEAAIPVIAIPTTAGTGSEVTKYAVVTERKKMLKQIIGSFHISPVLAILDPMLTLSMPASLTANTGVDALSHAIESYVCTKANPVSDILALESIRLIAEALPGAVSQPENIEVRK</sequence>
<dbReference type="SUPFAM" id="SSF56796">
    <property type="entry name" value="Dehydroquinate synthase-like"/>
    <property type="match status" value="1"/>
</dbReference>
<dbReference type="GO" id="GO:0004022">
    <property type="term" value="F:alcohol dehydrogenase (NAD+) activity"/>
    <property type="evidence" value="ECO:0007669"/>
    <property type="project" value="TreeGrafter"/>
</dbReference>
<dbReference type="Gene3D" id="3.40.50.1970">
    <property type="match status" value="1"/>
</dbReference>
<dbReference type="EMBL" id="BARV01035152">
    <property type="protein sequence ID" value="GAI54352.1"/>
    <property type="molecule type" value="Genomic_DNA"/>
</dbReference>
<dbReference type="PANTHER" id="PTHR11496">
    <property type="entry name" value="ALCOHOL DEHYDROGENASE"/>
    <property type="match status" value="1"/>
</dbReference>
<dbReference type="InterPro" id="IPR039697">
    <property type="entry name" value="Alcohol_dehydrogenase_Fe"/>
</dbReference>
<name>X1PDF2_9ZZZZ</name>
<reference evidence="6" key="1">
    <citation type="journal article" date="2014" name="Front. Microbiol.">
        <title>High frequency of phylogenetically diverse reductive dehalogenase-homologous genes in deep subseafloor sedimentary metagenomes.</title>
        <authorList>
            <person name="Kawai M."/>
            <person name="Futagami T."/>
            <person name="Toyoda A."/>
            <person name="Takaki Y."/>
            <person name="Nishi S."/>
            <person name="Hori S."/>
            <person name="Arai W."/>
            <person name="Tsubouchi T."/>
            <person name="Morono Y."/>
            <person name="Uchiyama I."/>
            <person name="Ito T."/>
            <person name="Fujiyama A."/>
            <person name="Inagaki F."/>
            <person name="Takami H."/>
        </authorList>
    </citation>
    <scope>NUCLEOTIDE SEQUENCE</scope>
    <source>
        <strain evidence="6">Expedition CK06-06</strain>
    </source>
</reference>
<dbReference type="InterPro" id="IPR056798">
    <property type="entry name" value="ADH_Fe_C"/>
</dbReference>
<dbReference type="PROSITE" id="PS00913">
    <property type="entry name" value="ADH_IRON_1"/>
    <property type="match status" value="1"/>
</dbReference>
<evidence type="ECO:0000256" key="1">
    <source>
        <dbReference type="ARBA" id="ARBA00007358"/>
    </source>
</evidence>
<dbReference type="GO" id="GO:0046872">
    <property type="term" value="F:metal ion binding"/>
    <property type="evidence" value="ECO:0007669"/>
    <property type="project" value="InterPro"/>
</dbReference>
<dbReference type="AlphaFoldDB" id="X1PDF2"/>